<dbReference type="Pfam" id="PF12838">
    <property type="entry name" value="Fer4_7"/>
    <property type="match status" value="1"/>
</dbReference>
<organism evidence="5 6">
    <name type="scientific">Candidatus Scybalomonas excrementavium</name>
    <dbReference type="NCBI Taxonomy" id="2840943"/>
    <lineage>
        <taxon>Bacteria</taxon>
        <taxon>Bacillati</taxon>
        <taxon>Bacillota</taxon>
        <taxon>Clostridia</taxon>
        <taxon>Lachnospirales</taxon>
        <taxon>Lachnospiraceae</taxon>
        <taxon>Lachnospiraceae incertae sedis</taxon>
        <taxon>Candidatus Scybalomonas</taxon>
    </lineage>
</organism>
<reference evidence="5" key="1">
    <citation type="submission" date="2020-10" db="EMBL/GenBank/DDBJ databases">
        <authorList>
            <person name="Gilroy R."/>
        </authorList>
    </citation>
    <scope>NUCLEOTIDE SEQUENCE</scope>
    <source>
        <strain evidence="5">E3-2379</strain>
    </source>
</reference>
<protein>
    <submittedName>
        <fullName evidence="5">Coenzyme F420 hydrogenase/dehydrogenase, beta subunit C-terminal domain</fullName>
    </submittedName>
</protein>
<reference evidence="5" key="2">
    <citation type="journal article" date="2021" name="PeerJ">
        <title>Extensive microbial diversity within the chicken gut microbiome revealed by metagenomics and culture.</title>
        <authorList>
            <person name="Gilroy R."/>
            <person name="Ravi A."/>
            <person name="Getino M."/>
            <person name="Pursley I."/>
            <person name="Horton D.L."/>
            <person name="Alikhan N.F."/>
            <person name="Baker D."/>
            <person name="Gharbi K."/>
            <person name="Hall N."/>
            <person name="Watson M."/>
            <person name="Adriaenssens E.M."/>
            <person name="Foster-Nyarko E."/>
            <person name="Jarju S."/>
            <person name="Secka A."/>
            <person name="Antonio M."/>
            <person name="Oren A."/>
            <person name="Chaudhuri R.R."/>
            <person name="La Ragione R."/>
            <person name="Hildebrand F."/>
            <person name="Pallen M.J."/>
        </authorList>
    </citation>
    <scope>NUCLEOTIDE SEQUENCE</scope>
    <source>
        <strain evidence="5">E3-2379</strain>
    </source>
</reference>
<dbReference type="InterPro" id="IPR017900">
    <property type="entry name" value="4Fe4S_Fe_S_CS"/>
</dbReference>
<dbReference type="EMBL" id="JADIML010000225">
    <property type="protein sequence ID" value="MBO8463902.1"/>
    <property type="molecule type" value="Genomic_DNA"/>
</dbReference>
<keyword evidence="1" id="KW-0479">Metal-binding</keyword>
<gene>
    <name evidence="5" type="ORF">IAC13_08225</name>
</gene>
<feature type="domain" description="4Fe-4S ferredoxin-type" evidence="4">
    <location>
        <begin position="300"/>
        <end position="329"/>
    </location>
</feature>
<dbReference type="Proteomes" id="UP000823618">
    <property type="component" value="Unassembled WGS sequence"/>
</dbReference>
<dbReference type="GO" id="GO:0046872">
    <property type="term" value="F:metal ion binding"/>
    <property type="evidence" value="ECO:0007669"/>
    <property type="project" value="UniProtKB-KW"/>
</dbReference>
<dbReference type="PANTHER" id="PTHR43193:SF2">
    <property type="entry name" value="POLYFERREDOXIN PROTEIN FWDF"/>
    <property type="match status" value="1"/>
</dbReference>
<dbReference type="SUPFAM" id="SSF54862">
    <property type="entry name" value="4Fe-4S ferredoxins"/>
    <property type="match status" value="1"/>
</dbReference>
<dbReference type="InterPro" id="IPR017896">
    <property type="entry name" value="4Fe4S_Fe-S-bd"/>
</dbReference>
<evidence type="ECO:0000313" key="6">
    <source>
        <dbReference type="Proteomes" id="UP000823618"/>
    </source>
</evidence>
<evidence type="ECO:0000256" key="1">
    <source>
        <dbReference type="ARBA" id="ARBA00022723"/>
    </source>
</evidence>
<dbReference type="Pfam" id="PF04432">
    <property type="entry name" value="FrhB_FdhB_C"/>
    <property type="match status" value="1"/>
</dbReference>
<dbReference type="PROSITE" id="PS51379">
    <property type="entry name" value="4FE4S_FER_2"/>
    <property type="match status" value="2"/>
</dbReference>
<dbReference type="InterPro" id="IPR052977">
    <property type="entry name" value="Polyferredoxin-like_ET"/>
</dbReference>
<dbReference type="Gene3D" id="3.30.70.20">
    <property type="match status" value="1"/>
</dbReference>
<keyword evidence="3" id="KW-0411">Iron-sulfur</keyword>
<evidence type="ECO:0000256" key="3">
    <source>
        <dbReference type="ARBA" id="ARBA00023014"/>
    </source>
</evidence>
<dbReference type="PANTHER" id="PTHR43193">
    <property type="match status" value="1"/>
</dbReference>
<keyword evidence="2" id="KW-0408">Iron</keyword>
<name>A0A9D9I1K2_9FIRM</name>
<dbReference type="InterPro" id="IPR007525">
    <property type="entry name" value="FrhB_FdhB_C"/>
</dbReference>
<sequence length="677" mass="78775">MKVALITDSKVDKIDDQMRLWTVCHVMGKYGIEPEVWFIKNNKSKQNNGEGSFFQKLTKLFRKEEKIEVVVQSLLESKGISLKEYGSFDELKQADSAVDSYLSIQMQGKKEQLEELSQLQFITTDQKYVIKQDPIFWLQEKDLEQFQIKPEKNVGIVFDIQNPSKQQEKKVSQLREHIVGKVVNLERQGASEKELKRYIQRCAGASKFITNTALGAIIAIIYHVPFIYLVKEESDPIATILQELQLEKHIIQNDDILDDDFTWEVEPKVMDTRLRKWRRTPLYEIEEGVHMTSNEERVLCPTNILKKECYGCYACEKICPTKAITMVEDEEGFPYPVTNEETCIQCGACERACIRLKETKCVEEGFPRVRAANNKNTKIRQGISSSGGIFPELCREIIENRQGVVVGVAYDENMNVVSKIAQTMEEAKEFCNSKYVKSHFAHNFPKVKELLQQGRHVLYTGLPCECAALRSYLKKDYDNLLIEEILCHAGPSQKVFKQYIQSLEEIYGSKVVNFVFRDKKEGWRWSKCKMSITFEDGREFSDYTRLDDYFKAFFNDYLVRPSCSNCQFVGGHRCGDLTTGDFWGVQNEFPHLYDNKGTSLLIINTEKGWNYWQAIEDRFDVEKSRMKQAFRYNHSKPIAYKEERAQFFQRIKGKTSKEVGDILFEYNNAPQKRRHKK</sequence>
<evidence type="ECO:0000256" key="2">
    <source>
        <dbReference type="ARBA" id="ARBA00023004"/>
    </source>
</evidence>
<comment type="caution">
    <text evidence="5">The sequence shown here is derived from an EMBL/GenBank/DDBJ whole genome shotgun (WGS) entry which is preliminary data.</text>
</comment>
<feature type="domain" description="4Fe-4S ferredoxin-type" evidence="4">
    <location>
        <begin position="334"/>
        <end position="353"/>
    </location>
</feature>
<evidence type="ECO:0000259" key="4">
    <source>
        <dbReference type="PROSITE" id="PS51379"/>
    </source>
</evidence>
<dbReference type="GO" id="GO:0051536">
    <property type="term" value="F:iron-sulfur cluster binding"/>
    <property type="evidence" value="ECO:0007669"/>
    <property type="project" value="UniProtKB-KW"/>
</dbReference>
<proteinExistence type="predicted"/>
<dbReference type="AlphaFoldDB" id="A0A9D9I1K2"/>
<accession>A0A9D9I1K2</accession>
<dbReference type="PROSITE" id="PS00198">
    <property type="entry name" value="4FE4S_FER_1"/>
    <property type="match status" value="1"/>
</dbReference>
<evidence type="ECO:0000313" key="5">
    <source>
        <dbReference type="EMBL" id="MBO8463902.1"/>
    </source>
</evidence>